<sequence>MASIAPEPIPSAAAPKLAPQHFLPPTPRELRAQGVHRLQVGLFGLAGMVLLVGLANIIMDHARASDNATAEAAAASAAVARVAPETAVSRPGGDPLADIGVVPDLPSSADTRAAVPAPALSPAITPDPAASPVRR</sequence>
<dbReference type="EMBL" id="JBHSDR010000003">
    <property type="protein sequence ID" value="MFC4294595.1"/>
    <property type="molecule type" value="Genomic_DNA"/>
</dbReference>
<dbReference type="RefSeq" id="WP_379538044.1">
    <property type="nucleotide sequence ID" value="NZ_JBHSDR010000003.1"/>
</dbReference>
<accession>A0ABV8RPW1</accession>
<keyword evidence="2" id="KW-0812">Transmembrane</keyword>
<keyword evidence="4" id="KW-1185">Reference proteome</keyword>
<evidence type="ECO:0000256" key="1">
    <source>
        <dbReference type="SAM" id="MobiDB-lite"/>
    </source>
</evidence>
<protein>
    <recommendedName>
        <fullName evidence="5">Energy transducer TonB</fullName>
    </recommendedName>
</protein>
<name>A0ABV8RPW1_9SPHN</name>
<proteinExistence type="predicted"/>
<feature type="region of interest" description="Disordered" evidence="1">
    <location>
        <begin position="86"/>
        <end position="135"/>
    </location>
</feature>
<reference evidence="4" key="1">
    <citation type="journal article" date="2019" name="Int. J. Syst. Evol. Microbiol.">
        <title>The Global Catalogue of Microorganisms (GCM) 10K type strain sequencing project: providing services to taxonomists for standard genome sequencing and annotation.</title>
        <authorList>
            <consortium name="The Broad Institute Genomics Platform"/>
            <consortium name="The Broad Institute Genome Sequencing Center for Infectious Disease"/>
            <person name="Wu L."/>
            <person name="Ma J."/>
        </authorList>
    </citation>
    <scope>NUCLEOTIDE SEQUENCE [LARGE SCALE GENOMIC DNA]</scope>
    <source>
        <strain evidence="4">CGMCC 1.12989</strain>
    </source>
</reference>
<organism evidence="3 4">
    <name type="scientific">Novosphingobium tardum</name>
    <dbReference type="NCBI Taxonomy" id="1538021"/>
    <lineage>
        <taxon>Bacteria</taxon>
        <taxon>Pseudomonadati</taxon>
        <taxon>Pseudomonadota</taxon>
        <taxon>Alphaproteobacteria</taxon>
        <taxon>Sphingomonadales</taxon>
        <taxon>Sphingomonadaceae</taxon>
        <taxon>Novosphingobium</taxon>
    </lineage>
</organism>
<feature type="transmembrane region" description="Helical" evidence="2">
    <location>
        <begin position="38"/>
        <end position="58"/>
    </location>
</feature>
<feature type="compositionally biased region" description="Low complexity" evidence="1">
    <location>
        <begin position="1"/>
        <end position="15"/>
    </location>
</feature>
<feature type="region of interest" description="Disordered" evidence="1">
    <location>
        <begin position="1"/>
        <end position="21"/>
    </location>
</feature>
<gene>
    <name evidence="3" type="ORF">ACFO0A_05920</name>
</gene>
<keyword evidence="2" id="KW-0472">Membrane</keyword>
<evidence type="ECO:0000313" key="3">
    <source>
        <dbReference type="EMBL" id="MFC4294595.1"/>
    </source>
</evidence>
<evidence type="ECO:0008006" key="5">
    <source>
        <dbReference type="Google" id="ProtNLM"/>
    </source>
</evidence>
<dbReference type="Proteomes" id="UP001595828">
    <property type="component" value="Unassembled WGS sequence"/>
</dbReference>
<evidence type="ECO:0000256" key="2">
    <source>
        <dbReference type="SAM" id="Phobius"/>
    </source>
</evidence>
<evidence type="ECO:0000313" key="4">
    <source>
        <dbReference type="Proteomes" id="UP001595828"/>
    </source>
</evidence>
<keyword evidence="2" id="KW-1133">Transmembrane helix</keyword>
<comment type="caution">
    <text evidence="3">The sequence shown here is derived from an EMBL/GenBank/DDBJ whole genome shotgun (WGS) entry which is preliminary data.</text>
</comment>